<dbReference type="Pfam" id="PF04610">
    <property type="entry name" value="TrbL"/>
    <property type="match status" value="1"/>
</dbReference>
<evidence type="ECO:0000256" key="2">
    <source>
        <dbReference type="ARBA" id="ARBA00022692"/>
    </source>
</evidence>
<dbReference type="GO" id="GO:0016020">
    <property type="term" value="C:membrane"/>
    <property type="evidence" value="ECO:0007669"/>
    <property type="project" value="UniProtKB-SubCell"/>
</dbReference>
<evidence type="ECO:0000256" key="5">
    <source>
        <dbReference type="SAM" id="Phobius"/>
    </source>
</evidence>
<feature type="transmembrane region" description="Helical" evidence="5">
    <location>
        <begin position="194"/>
        <end position="215"/>
    </location>
</feature>
<evidence type="ECO:0000256" key="4">
    <source>
        <dbReference type="ARBA" id="ARBA00023136"/>
    </source>
</evidence>
<feature type="transmembrane region" description="Helical" evidence="5">
    <location>
        <begin position="135"/>
        <end position="156"/>
    </location>
</feature>
<dbReference type="EMBL" id="CCXZ01000083">
    <property type="protein sequence ID" value="CEG15106.1"/>
    <property type="molecule type" value="Genomic_DNA"/>
</dbReference>
<reference evidence="7" key="2">
    <citation type="submission" date="2020-01" db="EMBL/GenBank/DDBJ databases">
        <authorList>
            <person name="Richard D."/>
        </authorList>
    </citation>
    <scope>NUCLEOTIDE SEQUENCE</scope>
    <source>
        <strain evidence="7">JP541</strain>
    </source>
</reference>
<keyword evidence="8" id="KW-1185">Reference proteome</keyword>
<comment type="subcellular location">
    <subcellularLocation>
        <location evidence="1">Membrane</location>
        <topology evidence="1">Multi-pass membrane protein</topology>
    </subcellularLocation>
</comment>
<dbReference type="RefSeq" id="WP_011052987.1">
    <property type="nucleotide sequence ID" value="NZ_CAVLHM010000030.1"/>
</dbReference>
<dbReference type="KEGG" id="xcf:J172_00075"/>
<sequence>MANMTLQGLLGAADGVTQSFLSQTYPAIAGAISTPITYAAMLYWALHGYKVYAGHSPMQWKDLLAKTVMTVAVFGTLNWGGLAQKLYNAFVSFMEGAAATIMAGKPTSQMLDALYSNVGKVSDTLRSADSYQIGMILDGLVLFVLNCILFVLALAYMTIAKFGLAITMVLCPLFLCFLMFPETRQWFMNWVSKMLTFCFMYILVIAIVRFGFLAFGDAIDEAGKAAQAASPDLVTSEQTAQLVIVEGVLILFMLGVRGWASALSGGASSSTGTLVMIARMVMTKGAGK</sequence>
<dbReference type="KEGG" id="xcw:J162_00082"/>
<dbReference type="OMA" id="YIVNWIA"/>
<evidence type="ECO:0000256" key="3">
    <source>
        <dbReference type="ARBA" id="ARBA00022989"/>
    </source>
</evidence>
<dbReference type="KEGG" id="xcn:J169_00079"/>
<evidence type="ECO:0000256" key="1">
    <source>
        <dbReference type="ARBA" id="ARBA00004141"/>
    </source>
</evidence>
<dbReference type="Proteomes" id="UP000653002">
    <property type="component" value="Unassembled WGS sequence"/>
</dbReference>
<keyword evidence="3 5" id="KW-1133">Transmembrane helix</keyword>
<dbReference type="KEGG" id="xcr:J163_00082"/>
<feature type="transmembrane region" description="Helical" evidence="5">
    <location>
        <begin position="25"/>
        <end position="46"/>
    </location>
</feature>
<dbReference type="KEGG" id="xcm:J164_00082"/>
<evidence type="ECO:0000313" key="6">
    <source>
        <dbReference type="EMBL" id="CEG15106.1"/>
    </source>
</evidence>
<keyword evidence="2 5" id="KW-0812">Transmembrane</keyword>
<comment type="caution">
    <text evidence="6">The sequence shown here is derived from an EMBL/GenBank/DDBJ whole genome shotgun (WGS) entry which is preliminary data.</text>
</comment>
<protein>
    <submittedName>
        <fullName evidence="7">Type VI secretion protein</fullName>
    </submittedName>
    <submittedName>
        <fullName evidence="6">VirB6 protein</fullName>
    </submittedName>
</protein>
<reference evidence="6 8" key="1">
    <citation type="submission" date="2014-09" db="EMBL/GenBank/DDBJ databases">
        <authorList>
            <person name="Regsiter A."/>
        </authorList>
    </citation>
    <scope>NUCLEOTIDE SEQUENCE [LARGE SCALE GENOMIC DNA]</scope>
</reference>
<gene>
    <name evidence="6" type="primary">virB</name>
    <name evidence="7" type="ORF">GUH15_18260</name>
    <name evidence="6" type="ORF">XAC3562_1730012</name>
</gene>
<name>A0A0U5FA40_XANCI</name>
<keyword evidence="4 5" id="KW-0472">Membrane</keyword>
<dbReference type="GeneID" id="66909193"/>
<dbReference type="AlphaFoldDB" id="A0A0U5FA40"/>
<dbReference type="GO" id="GO:0030255">
    <property type="term" value="P:protein secretion by the type IV secretion system"/>
    <property type="evidence" value="ECO:0007669"/>
    <property type="project" value="InterPro"/>
</dbReference>
<dbReference type="EMBL" id="JAABFR010001463">
    <property type="protein sequence ID" value="MBD4337965.1"/>
    <property type="molecule type" value="Genomic_DNA"/>
</dbReference>
<accession>A0A0U5FA40</accession>
<evidence type="ECO:0000313" key="7">
    <source>
        <dbReference type="EMBL" id="MBD4337965.1"/>
    </source>
</evidence>
<feature type="transmembrane region" description="Helical" evidence="5">
    <location>
        <begin position="162"/>
        <end position="182"/>
    </location>
</feature>
<evidence type="ECO:0000313" key="8">
    <source>
        <dbReference type="Proteomes" id="UP000052230"/>
    </source>
</evidence>
<dbReference type="KEGG" id="xcu:J159_00083"/>
<dbReference type="InterPro" id="IPR007688">
    <property type="entry name" value="Conjugal_tfr_TrbL/VirB6"/>
</dbReference>
<proteinExistence type="predicted"/>
<dbReference type="Proteomes" id="UP000052230">
    <property type="component" value="Unassembled WGS sequence"/>
</dbReference>
<organism evidence="6 8">
    <name type="scientific">Xanthomonas citri pv. citri</name>
    <dbReference type="NCBI Taxonomy" id="611301"/>
    <lineage>
        <taxon>Bacteria</taxon>
        <taxon>Pseudomonadati</taxon>
        <taxon>Pseudomonadota</taxon>
        <taxon>Gammaproteobacteria</taxon>
        <taxon>Lysobacterales</taxon>
        <taxon>Lysobacteraceae</taxon>
        <taxon>Xanthomonas</taxon>
    </lineage>
</organism>